<evidence type="ECO:0000313" key="2">
    <source>
        <dbReference type="Proteomes" id="UP001589896"/>
    </source>
</evidence>
<accession>A0ABV6S023</accession>
<name>A0ABV6S023_9GAMM</name>
<dbReference type="EMBL" id="JBHLTG010000015">
    <property type="protein sequence ID" value="MFC0682589.1"/>
    <property type="molecule type" value="Genomic_DNA"/>
</dbReference>
<dbReference type="RefSeq" id="WP_386676741.1">
    <property type="nucleotide sequence ID" value="NZ_JBHLTG010000015.1"/>
</dbReference>
<protein>
    <recommendedName>
        <fullName evidence="3">SD-repeat containing protein B domain-containing protein</fullName>
    </recommendedName>
</protein>
<proteinExistence type="predicted"/>
<dbReference type="Proteomes" id="UP001589896">
    <property type="component" value="Unassembled WGS sequence"/>
</dbReference>
<evidence type="ECO:0008006" key="3">
    <source>
        <dbReference type="Google" id="ProtNLM"/>
    </source>
</evidence>
<gene>
    <name evidence="1" type="ORF">ACFFGH_32575</name>
</gene>
<sequence>MSVLLLGLGQALASDCATGTVYTTSVQGWPIKVGNTRAQNGALYLAAGPIQAPECNSKLLKDGSYYFQVTDSHTKALVSTQTLGNRRFEVHNGRILDPRSYGGAATACGSATLPLLPHTHEPTSNQLLKVSVTRVQDYEKVCGRNRDCGTRGFVPSRSVTVNAQLRVDKIGVGAVEIFRFYDANANGEYDVGEVEMPHWYVRMNAPHMHSTGRTGLDGTAIYRLLPGTYGFNVTGQKEGNWYESAALVNGKQANDLLSPDIPIRSAKTTLVATGAYCTVPAGRGIDYWLDDGAALIDSSDIASLRSLPLVSSNGLRFKPVNTEQLLQWFTDGGTWDNLSHTLSRSLALAALNVRHGLDPKTVIYPARKTVGTLMAEAKSLIVSDPLVPYGSSNSNAYMEQLGWLAGVSGEPDDDVSAGRLSAKPCGYTAVY</sequence>
<evidence type="ECO:0000313" key="1">
    <source>
        <dbReference type="EMBL" id="MFC0682589.1"/>
    </source>
</evidence>
<comment type="caution">
    <text evidence="1">The sequence shown here is derived from an EMBL/GenBank/DDBJ whole genome shotgun (WGS) entry which is preliminary data.</text>
</comment>
<keyword evidence="2" id="KW-1185">Reference proteome</keyword>
<organism evidence="1 2">
    <name type="scientific">Lysobacter korlensis</name>
    <dbReference type="NCBI Taxonomy" id="553636"/>
    <lineage>
        <taxon>Bacteria</taxon>
        <taxon>Pseudomonadati</taxon>
        <taxon>Pseudomonadota</taxon>
        <taxon>Gammaproteobacteria</taxon>
        <taxon>Lysobacterales</taxon>
        <taxon>Lysobacteraceae</taxon>
        <taxon>Lysobacter</taxon>
    </lineage>
</organism>
<reference evidence="1 2" key="1">
    <citation type="submission" date="2024-09" db="EMBL/GenBank/DDBJ databases">
        <authorList>
            <person name="Sun Q."/>
            <person name="Mori K."/>
        </authorList>
    </citation>
    <scope>NUCLEOTIDE SEQUENCE [LARGE SCALE GENOMIC DNA]</scope>
    <source>
        <strain evidence="1 2">KCTC 23076</strain>
    </source>
</reference>